<dbReference type="InterPro" id="IPR003738">
    <property type="entry name" value="SRAP"/>
</dbReference>
<dbReference type="InterPro" id="IPR036590">
    <property type="entry name" value="SRAP-like"/>
</dbReference>
<dbReference type="Pfam" id="PF02586">
    <property type="entry name" value="SRAP"/>
    <property type="match status" value="1"/>
</dbReference>
<organism evidence="1 2">
    <name type="scientific">Acidithiobacillus ferridurans</name>
    <dbReference type="NCBI Taxonomy" id="1232575"/>
    <lineage>
        <taxon>Bacteria</taxon>
        <taxon>Pseudomonadati</taxon>
        <taxon>Pseudomonadota</taxon>
        <taxon>Acidithiobacillia</taxon>
        <taxon>Acidithiobacillales</taxon>
        <taxon>Acidithiobacillaceae</taxon>
        <taxon>Acidithiobacillus</taxon>
    </lineage>
</organism>
<dbReference type="SUPFAM" id="SSF143081">
    <property type="entry name" value="BB1717-like"/>
    <property type="match status" value="1"/>
</dbReference>
<gene>
    <name evidence="1" type="ORF">AFERRID_27240</name>
</gene>
<sequence length="64" mass="7253">MDLGLELVPMRWGFLPGWSTRTHIRPINARAETVATNRCFGKLLAPDGHWYQRTGILSGPFVDE</sequence>
<reference evidence="1 2" key="1">
    <citation type="journal article" date="2018" name="Microbiol. Resour. Announc.">
        <title>Complete Genome Sequence of Acidithiobacillus ferridurans JCM 18981.</title>
        <authorList>
            <person name="Miyauchi T."/>
            <person name="Kouzuma A."/>
            <person name="Abe T."/>
            <person name="Watanabe K."/>
        </authorList>
    </citation>
    <scope>NUCLEOTIDE SEQUENCE [LARGE SCALE GENOMIC DNA]</scope>
    <source>
        <strain evidence="2">ATCC 33020 / DSM 29468 / JCM 18981 / 11Fe</strain>
    </source>
</reference>
<accession>A0A2Z6IM43</accession>
<dbReference type="GO" id="GO:0003697">
    <property type="term" value="F:single-stranded DNA binding"/>
    <property type="evidence" value="ECO:0007669"/>
    <property type="project" value="InterPro"/>
</dbReference>
<dbReference type="Gene3D" id="3.90.1680.10">
    <property type="entry name" value="SOS response associated peptidase-like"/>
    <property type="match status" value="1"/>
</dbReference>
<dbReference type="EMBL" id="AP018795">
    <property type="protein sequence ID" value="BBF66506.1"/>
    <property type="molecule type" value="Genomic_DNA"/>
</dbReference>
<dbReference type="Proteomes" id="UP000280188">
    <property type="component" value="Chromosome"/>
</dbReference>
<protein>
    <submittedName>
        <fullName evidence="1">Uncharacterized protein</fullName>
    </submittedName>
</protein>
<name>A0A2Z6IM43_ACIFI</name>
<evidence type="ECO:0000313" key="1">
    <source>
        <dbReference type="EMBL" id="BBF66506.1"/>
    </source>
</evidence>
<proteinExistence type="predicted"/>
<keyword evidence="2" id="KW-1185">Reference proteome</keyword>
<dbReference type="AlphaFoldDB" id="A0A2Z6IM43"/>
<evidence type="ECO:0000313" key="2">
    <source>
        <dbReference type="Proteomes" id="UP000280188"/>
    </source>
</evidence>
<dbReference type="RefSeq" id="WP_226832933.1">
    <property type="nucleotide sequence ID" value="NZ_AP018795.1"/>
</dbReference>
<dbReference type="GO" id="GO:0106300">
    <property type="term" value="P:protein-DNA covalent cross-linking repair"/>
    <property type="evidence" value="ECO:0007669"/>
    <property type="project" value="InterPro"/>
</dbReference>
<dbReference type="KEGG" id="afj:AFERRID_27240"/>